<accession>L8EBF6</accession>
<sequence length="69" mass="8555">MLYTHNTEFNLKRQICFVPQCKTFVSLCFVKQTQENWYTCTSWVLYLARRLSWWNWNNPFDLWHCNNSV</sequence>
<dbReference type="EMBL" id="HF584391">
    <property type="protein sequence ID" value="CCQ43888.1"/>
    <property type="molecule type" value="Genomic_DNA"/>
</dbReference>
<protein>
    <submittedName>
        <fullName evidence="1">Alternative protein SLITRK4</fullName>
    </submittedName>
</protein>
<reference evidence="1" key="1">
    <citation type="journal article" date="2013" name="PLoS ONE">
        <title>Direct detection of alternative open reading frames translation products in human significantly expands the proteome.</title>
        <authorList>
            <person name="Vanderperre B."/>
            <person name="Lucier J.-F."/>
            <person name="Motard J."/>
            <person name="Tremblay G."/>
            <person name="Vanderperre S."/>
            <person name="Wisztorski M."/>
            <person name="Salzet M."/>
            <person name="Boisvert F.-M."/>
            <person name="Roucou X."/>
        </authorList>
    </citation>
    <scope>NUCLEOTIDE SEQUENCE</scope>
</reference>
<organism evidence="1">
    <name type="scientific">Homo sapiens</name>
    <name type="common">Human</name>
    <dbReference type="NCBI Taxonomy" id="9606"/>
    <lineage>
        <taxon>Eukaryota</taxon>
        <taxon>Metazoa</taxon>
        <taxon>Chordata</taxon>
        <taxon>Craniata</taxon>
        <taxon>Vertebrata</taxon>
        <taxon>Euteleostomi</taxon>
        <taxon>Mammalia</taxon>
        <taxon>Eutheria</taxon>
        <taxon>Euarchontoglires</taxon>
        <taxon>Primates</taxon>
        <taxon>Haplorrhini</taxon>
        <taxon>Catarrhini</taxon>
        <taxon>Hominidae</taxon>
        <taxon>Homo</taxon>
    </lineage>
</organism>
<dbReference type="AlphaFoldDB" id="L8EBF6"/>
<gene>
    <name evidence="1" type="primary">SLITRK4</name>
</gene>
<dbReference type="OrthoDB" id="1394818at2759"/>
<name>L8EBF6_HUMAN</name>
<proteinExistence type="predicted"/>
<evidence type="ECO:0000313" key="1">
    <source>
        <dbReference type="EMBL" id="CCQ43888.1"/>
    </source>
</evidence>